<evidence type="ECO:0000256" key="1">
    <source>
        <dbReference type="PROSITE-ProRule" id="PRU00497"/>
    </source>
</evidence>
<feature type="compositionally biased region" description="Low complexity" evidence="2">
    <location>
        <begin position="251"/>
        <end position="269"/>
    </location>
</feature>
<dbReference type="GO" id="GO:0062129">
    <property type="term" value="C:chitin-based extracellular matrix"/>
    <property type="evidence" value="ECO:0007669"/>
    <property type="project" value="TreeGrafter"/>
</dbReference>
<dbReference type="GeneID" id="115621562"/>
<evidence type="ECO:0000313" key="4">
    <source>
        <dbReference type="Proteomes" id="UP000504634"/>
    </source>
</evidence>
<dbReference type="GO" id="GO:0008010">
    <property type="term" value="F:structural constituent of chitin-based larval cuticle"/>
    <property type="evidence" value="ECO:0007669"/>
    <property type="project" value="TreeGrafter"/>
</dbReference>
<dbReference type="PROSITE" id="PS51155">
    <property type="entry name" value="CHIT_BIND_RR_2"/>
    <property type="match status" value="1"/>
</dbReference>
<evidence type="ECO:0000256" key="3">
    <source>
        <dbReference type="SAM" id="SignalP"/>
    </source>
</evidence>
<feature type="signal peptide" evidence="3">
    <location>
        <begin position="1"/>
        <end position="20"/>
    </location>
</feature>
<dbReference type="PANTHER" id="PTHR10380:SF234">
    <property type="entry name" value="CUTICULAR PROTEIN 97EA, ISOFORM A"/>
    <property type="match status" value="1"/>
</dbReference>
<dbReference type="Pfam" id="PF00379">
    <property type="entry name" value="Chitin_bind_4"/>
    <property type="match status" value="1"/>
</dbReference>
<reference evidence="5" key="1">
    <citation type="submission" date="2025-08" db="UniProtKB">
        <authorList>
            <consortium name="RefSeq"/>
        </authorList>
    </citation>
    <scope>IDENTIFICATION</scope>
    <source>
        <strain evidence="5">11010-0011.00</strain>
        <tissue evidence="5">Whole body</tissue>
    </source>
</reference>
<dbReference type="AlphaFoldDB" id="A0A6J2T2F1"/>
<evidence type="ECO:0000256" key="2">
    <source>
        <dbReference type="SAM" id="MobiDB-lite"/>
    </source>
</evidence>
<dbReference type="InterPro" id="IPR000618">
    <property type="entry name" value="Insect_cuticle"/>
</dbReference>
<feature type="chain" id="PRO_5027037986" evidence="3">
    <location>
        <begin position="21"/>
        <end position="351"/>
    </location>
</feature>
<dbReference type="RefSeq" id="XP_030371101.1">
    <property type="nucleotide sequence ID" value="XM_030515241.1"/>
</dbReference>
<feature type="compositionally biased region" description="Low complexity" evidence="2">
    <location>
        <begin position="193"/>
        <end position="208"/>
    </location>
</feature>
<accession>A0A6J2T2F1</accession>
<feature type="region of interest" description="Disordered" evidence="2">
    <location>
        <begin position="134"/>
        <end position="351"/>
    </location>
</feature>
<protein>
    <submittedName>
        <fullName evidence="5">Synapsin-1 isoform X1</fullName>
    </submittedName>
</protein>
<organism evidence="4 5">
    <name type="scientific">Drosophila lebanonensis</name>
    <name type="common">Fruit fly</name>
    <name type="synonym">Scaptodrosophila lebanonensis</name>
    <dbReference type="NCBI Taxonomy" id="7225"/>
    <lineage>
        <taxon>Eukaryota</taxon>
        <taxon>Metazoa</taxon>
        <taxon>Ecdysozoa</taxon>
        <taxon>Arthropoda</taxon>
        <taxon>Hexapoda</taxon>
        <taxon>Insecta</taxon>
        <taxon>Pterygota</taxon>
        <taxon>Neoptera</taxon>
        <taxon>Endopterygota</taxon>
        <taxon>Diptera</taxon>
        <taxon>Brachycera</taxon>
        <taxon>Muscomorpha</taxon>
        <taxon>Ephydroidea</taxon>
        <taxon>Drosophilidae</taxon>
        <taxon>Scaptodrosophila</taxon>
    </lineage>
</organism>
<name>A0A6J2T2F1_DROLE</name>
<feature type="compositionally biased region" description="Low complexity" evidence="2">
    <location>
        <begin position="147"/>
        <end position="165"/>
    </location>
</feature>
<dbReference type="CTD" id="43258"/>
<evidence type="ECO:0000313" key="5">
    <source>
        <dbReference type="RefSeq" id="XP_030371101.1"/>
    </source>
</evidence>
<keyword evidence="1" id="KW-0193">Cuticle</keyword>
<sequence>MNVLQRILLLGCLCGSLASAQDYQDYQENTPRPAPVRLRPSISAHVEAQRPTPVPILKQINKHNEDGSYTYGYEGADGSFKIETKLATGEVKGKYGYVDETGKVRVVEYGANKYGFQPSGEGITVAPPTLVDETAKEEPEYEDEPVQRPQRPYRVQRPQQQQHRPSPSPLPPRPQPQYVQYAEEEPEPEPPRRIQYAAPAQAAPVPQRLQVPGAQRSTDVLYSPLQRPARPEPDYSQSQNFGEGPSNVRISRPVYAPAPVSPAPSSARAQGFLAPASGGRPLLEPVHFGPTQAPIARPVQQTISQPQQPRYQPQPQGRSGGGGSLLDQLARDYALPQGSAQPLHDISFGYY</sequence>
<keyword evidence="4" id="KW-1185">Reference proteome</keyword>
<feature type="compositionally biased region" description="Low complexity" evidence="2">
    <location>
        <begin position="304"/>
        <end position="317"/>
    </location>
</feature>
<dbReference type="InterPro" id="IPR050468">
    <property type="entry name" value="Cuticle_Struct_Prot"/>
</dbReference>
<dbReference type="PANTHER" id="PTHR10380">
    <property type="entry name" value="CUTICLE PROTEIN"/>
    <property type="match status" value="1"/>
</dbReference>
<proteinExistence type="predicted"/>
<dbReference type="Proteomes" id="UP000504634">
    <property type="component" value="Unplaced"/>
</dbReference>
<feature type="compositionally biased region" description="Pro residues" evidence="2">
    <location>
        <begin position="166"/>
        <end position="175"/>
    </location>
</feature>
<keyword evidence="3" id="KW-0732">Signal</keyword>
<gene>
    <name evidence="5" type="primary">LOC115621562</name>
</gene>